<protein>
    <submittedName>
        <fullName evidence="1">Uncharacterized protein</fullName>
    </submittedName>
</protein>
<accession>A0A4R0X5M5</accession>
<reference evidence="1 2" key="1">
    <citation type="submission" date="2017-02" db="EMBL/GenBank/DDBJ databases">
        <title>Paraburkholderia sophoroidis sp. nov. and Paraburkholderia steynii sp. nov. rhizobial symbionts of the fynbos legume Hypocalyptus sophoroides.</title>
        <authorList>
            <person name="Steenkamp E.T."/>
            <person name="Beukes C.W."/>
            <person name="Van Zyl E."/>
            <person name="Avontuur J."/>
            <person name="Chan W.Y."/>
            <person name="Hassen A."/>
            <person name="Palmer M."/>
            <person name="Mthombeni L."/>
            <person name="Phalane F."/>
            <person name="Sereme K."/>
            <person name="Venter S.N."/>
        </authorList>
    </citation>
    <scope>NUCLEOTIDE SEQUENCE [LARGE SCALE GENOMIC DNA]</scope>
    <source>
        <strain evidence="1 2">HC1.1ba</strain>
    </source>
</reference>
<comment type="caution">
    <text evidence="1">The sequence shown here is derived from an EMBL/GenBank/DDBJ whole genome shotgun (WGS) entry which is preliminary data.</text>
</comment>
<dbReference type="AlphaFoldDB" id="A0A4R0X5M5"/>
<dbReference type="Proteomes" id="UP000294200">
    <property type="component" value="Unassembled WGS sequence"/>
</dbReference>
<keyword evidence="2" id="KW-1185">Reference proteome</keyword>
<proteinExistence type="predicted"/>
<dbReference type="EMBL" id="MWML01000868">
    <property type="protein sequence ID" value="TCG02680.1"/>
    <property type="molecule type" value="Genomic_DNA"/>
</dbReference>
<organism evidence="1 2">
    <name type="scientific">Paraburkholderia steynii</name>
    <dbReference type="NCBI Taxonomy" id="1245441"/>
    <lineage>
        <taxon>Bacteria</taxon>
        <taxon>Pseudomonadati</taxon>
        <taxon>Pseudomonadota</taxon>
        <taxon>Betaproteobacteria</taxon>
        <taxon>Burkholderiales</taxon>
        <taxon>Burkholderiaceae</taxon>
        <taxon>Paraburkholderia</taxon>
    </lineage>
</organism>
<evidence type="ECO:0000313" key="1">
    <source>
        <dbReference type="EMBL" id="TCG02680.1"/>
    </source>
</evidence>
<sequence>MPDYQAQNGGLITDTEDSSKVGFTGATYTDRAVHFGFPGSQTVTSSGAALATTAKRNVV</sequence>
<evidence type="ECO:0000313" key="2">
    <source>
        <dbReference type="Proteomes" id="UP000294200"/>
    </source>
</evidence>
<gene>
    <name evidence="1" type="ORF">BZM27_54025</name>
</gene>
<name>A0A4R0X5M5_9BURK</name>